<gene>
    <name evidence="2" type="ORF">ACFPOH_13500</name>
</gene>
<dbReference type="RefSeq" id="WP_390310149.1">
    <property type="nucleotide sequence ID" value="NZ_JBHSNQ010000178.1"/>
</dbReference>
<evidence type="ECO:0000313" key="3">
    <source>
        <dbReference type="Proteomes" id="UP001595978"/>
    </source>
</evidence>
<keyword evidence="1" id="KW-0812">Transmembrane</keyword>
<dbReference type="Proteomes" id="UP001595978">
    <property type="component" value="Unassembled WGS sequence"/>
</dbReference>
<feature type="transmembrane region" description="Helical" evidence="1">
    <location>
        <begin position="370"/>
        <end position="391"/>
    </location>
</feature>
<feature type="transmembrane region" description="Helical" evidence="1">
    <location>
        <begin position="400"/>
        <end position="420"/>
    </location>
</feature>
<sequence length="790" mass="88844">MYRNIFVLMTLVFLTFFIHIDTARAAPQLEVKAEIGVNNTVKLYQPLPLKLTITNNGSAFSGDMVIDAAVTYSAGSAQVFPLDLAEGETKTLSIYLDGFSDDYIYRTQNEPLFTFYEGGIEKGKAIDFSGDKNPRFRYFHDGDTAFIFTYTENSDRLAALLRLSQYVPNYNIEIFNLNQISGYEFPSDVKGFAMADLFVVDEMNIADLSEEEQRAIFEWVKKGGILLVGASEQIERSMGIFGEYLPLQLSNEKAVVTKEALGTLSKGGLFTENIEVFQATEREGSKRILADGDTVLASSVDLGKGKIIQTTFSLGDQPLSTMDGYGKLLNEILDVQTSLLGWISGDYLDSLSYEVRNFNELFPYFQVNTVLIIVTIILYMFIVGPILYFLLKKMDKREHAWWVIPALSIVLTLLMFIVGAKDRIMQSQINQSAFYKVDGNDLSGYYVESILTNRGGDFVLSMDENTSAFATVDYSVANTGRLHEKAYTKNQGNGSSIHLRNLNYWSVQSVIGETNIPDAGNFEIDLTVKDSGIEGTVKNNFPFVIKDATIWTGSRKIEIGDIEPNETVQVSKQLNSTILLKPVAPSNYWFEPKKADELIPKRIDQLNYQAINLIDENQPALVGWVEESLVGIQLEGSAEVSPIAVIIQTFQPKMEINGEFSINDSMMETWVYPVNEGYAELVDEQTKEWSISPGEYEYRIQVPEEIYKHNFQLTQIKIKNHEKDSIAMSIWNNSTNQYEAITGQEHEIKEKIDQYISEGREILILLQVGANAEESLMHIPSVEVKGVAKE</sequence>
<evidence type="ECO:0000313" key="2">
    <source>
        <dbReference type="EMBL" id="MFC5542720.1"/>
    </source>
</evidence>
<organism evidence="2 3">
    <name type="scientific">Ureibacillus suwonensis</name>
    <dbReference type="NCBI Taxonomy" id="313007"/>
    <lineage>
        <taxon>Bacteria</taxon>
        <taxon>Bacillati</taxon>
        <taxon>Bacillota</taxon>
        <taxon>Bacilli</taxon>
        <taxon>Bacillales</taxon>
        <taxon>Caryophanaceae</taxon>
        <taxon>Ureibacillus</taxon>
    </lineage>
</organism>
<proteinExistence type="predicted"/>
<dbReference type="InterPro" id="IPR029062">
    <property type="entry name" value="Class_I_gatase-like"/>
</dbReference>
<reference evidence="3" key="1">
    <citation type="journal article" date="2019" name="Int. J. Syst. Evol. Microbiol.">
        <title>The Global Catalogue of Microorganisms (GCM) 10K type strain sequencing project: providing services to taxonomists for standard genome sequencing and annotation.</title>
        <authorList>
            <consortium name="The Broad Institute Genomics Platform"/>
            <consortium name="The Broad Institute Genome Sequencing Center for Infectious Disease"/>
            <person name="Wu L."/>
            <person name="Ma J."/>
        </authorList>
    </citation>
    <scope>NUCLEOTIDE SEQUENCE [LARGE SCALE GENOMIC DNA]</scope>
    <source>
        <strain evidence="3">CCUG 56331</strain>
    </source>
</reference>
<keyword evidence="1" id="KW-0472">Membrane</keyword>
<protein>
    <submittedName>
        <fullName evidence="2">Uncharacterized protein</fullName>
    </submittedName>
</protein>
<dbReference type="EMBL" id="JBHSNQ010000178">
    <property type="protein sequence ID" value="MFC5542720.1"/>
    <property type="molecule type" value="Genomic_DNA"/>
</dbReference>
<comment type="caution">
    <text evidence="2">The sequence shown here is derived from an EMBL/GenBank/DDBJ whole genome shotgun (WGS) entry which is preliminary data.</text>
</comment>
<accession>A0ABW0RGK7</accession>
<evidence type="ECO:0000256" key="1">
    <source>
        <dbReference type="SAM" id="Phobius"/>
    </source>
</evidence>
<keyword evidence="3" id="KW-1185">Reference proteome</keyword>
<name>A0ABW0RGK7_9BACL</name>
<keyword evidence="1" id="KW-1133">Transmembrane helix</keyword>
<dbReference type="SUPFAM" id="SSF52317">
    <property type="entry name" value="Class I glutamine amidotransferase-like"/>
    <property type="match status" value="1"/>
</dbReference>